<gene>
    <name evidence="1" type="ORF">PGTG_18750</name>
</gene>
<dbReference type="GeneID" id="10539227"/>
<proteinExistence type="predicted"/>
<dbReference type="HOGENOM" id="CLU_029800_0_0_1"/>
<dbReference type="Proteomes" id="UP000008783">
    <property type="component" value="Unassembled WGS sequence"/>
</dbReference>
<name>E3L856_PUCGT</name>
<evidence type="ECO:0000313" key="2">
    <source>
        <dbReference type="Proteomes" id="UP000008783"/>
    </source>
</evidence>
<reference evidence="2" key="2">
    <citation type="journal article" date="2011" name="Proc. Natl. Acad. Sci. U.S.A.">
        <title>Obligate biotrophy features unraveled by the genomic analysis of rust fungi.</title>
        <authorList>
            <person name="Duplessis S."/>
            <person name="Cuomo C.A."/>
            <person name="Lin Y.-C."/>
            <person name="Aerts A."/>
            <person name="Tisserant E."/>
            <person name="Veneault-Fourrey C."/>
            <person name="Joly D.L."/>
            <person name="Hacquard S."/>
            <person name="Amselem J."/>
            <person name="Cantarel B.L."/>
            <person name="Chiu R."/>
            <person name="Coutinho P.M."/>
            <person name="Feau N."/>
            <person name="Field M."/>
            <person name="Frey P."/>
            <person name="Gelhaye E."/>
            <person name="Goldberg J."/>
            <person name="Grabherr M.G."/>
            <person name="Kodira C.D."/>
            <person name="Kohler A."/>
            <person name="Kuees U."/>
            <person name="Lindquist E.A."/>
            <person name="Lucas S.M."/>
            <person name="Mago R."/>
            <person name="Mauceli E."/>
            <person name="Morin E."/>
            <person name="Murat C."/>
            <person name="Pangilinan J.L."/>
            <person name="Park R."/>
            <person name="Pearson M."/>
            <person name="Quesneville H."/>
            <person name="Rouhier N."/>
            <person name="Sakthikumar S."/>
            <person name="Salamov A.A."/>
            <person name="Schmutz J."/>
            <person name="Selles B."/>
            <person name="Shapiro H."/>
            <person name="Tanguay P."/>
            <person name="Tuskan G.A."/>
            <person name="Henrissat B."/>
            <person name="Van de Peer Y."/>
            <person name="Rouze P."/>
            <person name="Ellis J.G."/>
            <person name="Dodds P.N."/>
            <person name="Schein J.E."/>
            <person name="Zhong S."/>
            <person name="Hamelin R.C."/>
            <person name="Grigoriev I.V."/>
            <person name="Szabo L.J."/>
            <person name="Martin F."/>
        </authorList>
    </citation>
    <scope>NUCLEOTIDE SEQUENCE [LARGE SCALE GENOMIC DNA]</scope>
    <source>
        <strain evidence="2">CRL 75-36-700-3 / race SCCL</strain>
    </source>
</reference>
<sequence>MSAKPGTCFSHLKAPSFHTNSDMAVHTQALRAASLQPNDLFNFWKQSLISHDAARFRIAMPNILDLPWHVFEVIYKNLTKDGDFSWPMFSNQPQSAPGTRSTTGKLRLVCRQWADWLYVHHLYRTMTFESASRAMRFIVNQITRRSKSLPRARCQHLQVLGILTWGPAPPHQGSQRSSGFSLASRRKPEDTITFEILEALVELFSDTIVELNLRFWNVMSLPPRTIGTIGRIENLRALRLGHELPEVAPAAPQPRLFPLYHDSDDEDIEEAILQHNARLDMDEMFGGGDRPPTDMDPVKSKIDSDCFKSLILATRKLQSLDITDLDPICLPKPIKSTLCSHHVPTITQLEVSLEGQSLSRLIDLSIMLKGTLNVLSLQDRWQGNHSRNLVPVFENLRENLEGLFVTDEKILKPVMKLKFPKLRVFKTIFWDGHISNLLEKPMIASSPIEVLALQSEVVDRKPKGKFRVNPFLNLPTLRRLVFCEVRPGYSPPPAYIKACNARRVKCVYLSPSDSEDVSLIMKL</sequence>
<dbReference type="KEGG" id="pgr:PGTG_18750"/>
<reference key="1">
    <citation type="submission" date="2007-01" db="EMBL/GenBank/DDBJ databases">
        <title>The Genome Sequence of Puccinia graminis f. sp. tritici Strain CRL 75-36-700-3.</title>
        <authorList>
            <consortium name="The Broad Institute Genome Sequencing Platform"/>
            <person name="Birren B."/>
            <person name="Lander E."/>
            <person name="Galagan J."/>
            <person name="Nusbaum C."/>
            <person name="Devon K."/>
            <person name="Cuomo C."/>
            <person name="Jaffe D."/>
            <person name="Butler J."/>
            <person name="Alvarez P."/>
            <person name="Gnerre S."/>
            <person name="Grabherr M."/>
            <person name="Mauceli E."/>
            <person name="Brockman W."/>
            <person name="Young S."/>
            <person name="LaButti K."/>
            <person name="Sykes S."/>
            <person name="DeCaprio D."/>
            <person name="Crawford M."/>
            <person name="Koehrsen M."/>
            <person name="Engels R."/>
            <person name="Montgomery P."/>
            <person name="Pearson M."/>
            <person name="Howarth C."/>
            <person name="Larson L."/>
            <person name="White J."/>
            <person name="Zeng Q."/>
            <person name="Kodira C."/>
            <person name="Yandava C."/>
            <person name="Alvarado L."/>
            <person name="O'Leary S."/>
            <person name="Szabo L."/>
            <person name="Dean R."/>
            <person name="Schein J."/>
        </authorList>
    </citation>
    <scope>NUCLEOTIDE SEQUENCE</scope>
    <source>
        <strain>CRL 75-36-700-3</strain>
    </source>
</reference>
<dbReference type="RefSeq" id="XP_003337150.2">
    <property type="nucleotide sequence ID" value="XM_003337102.2"/>
</dbReference>
<dbReference type="VEuPathDB" id="FungiDB:PGTG_18750"/>
<evidence type="ECO:0000313" key="1">
    <source>
        <dbReference type="EMBL" id="EFP92731.2"/>
    </source>
</evidence>
<keyword evidence="2" id="KW-1185">Reference proteome</keyword>
<dbReference type="EMBL" id="DS178371">
    <property type="protein sequence ID" value="EFP92731.2"/>
    <property type="molecule type" value="Genomic_DNA"/>
</dbReference>
<dbReference type="InParanoid" id="E3L856"/>
<evidence type="ECO:0008006" key="3">
    <source>
        <dbReference type="Google" id="ProtNLM"/>
    </source>
</evidence>
<protein>
    <recommendedName>
        <fullName evidence="3">F-box domain-containing protein</fullName>
    </recommendedName>
</protein>
<accession>E3L856</accession>
<dbReference type="OrthoDB" id="2498573at2759"/>
<dbReference type="AlphaFoldDB" id="E3L856"/>
<organism evidence="1 2">
    <name type="scientific">Puccinia graminis f. sp. tritici (strain CRL 75-36-700-3 / race SCCL)</name>
    <name type="common">Black stem rust fungus</name>
    <dbReference type="NCBI Taxonomy" id="418459"/>
    <lineage>
        <taxon>Eukaryota</taxon>
        <taxon>Fungi</taxon>
        <taxon>Dikarya</taxon>
        <taxon>Basidiomycota</taxon>
        <taxon>Pucciniomycotina</taxon>
        <taxon>Pucciniomycetes</taxon>
        <taxon>Pucciniales</taxon>
        <taxon>Pucciniaceae</taxon>
        <taxon>Puccinia</taxon>
    </lineage>
</organism>